<dbReference type="SUPFAM" id="SSF58014">
    <property type="entry name" value="Coiled-coil domain of nucleotide exchange factor GrpE"/>
    <property type="match status" value="1"/>
</dbReference>
<comment type="similarity">
    <text evidence="2 7">Belongs to the GrpE family.</text>
</comment>
<dbReference type="PRINTS" id="PR00773">
    <property type="entry name" value="GRPEPROTEIN"/>
</dbReference>
<dbReference type="GeneID" id="103710438"/>
<dbReference type="PANTHER" id="PTHR21237">
    <property type="entry name" value="GRPE PROTEIN"/>
    <property type="match status" value="1"/>
</dbReference>
<dbReference type="AlphaFoldDB" id="A0A8B7C935"/>
<dbReference type="RefSeq" id="XP_038983828.1">
    <property type="nucleotide sequence ID" value="XM_039127900.1"/>
</dbReference>
<organism evidence="8 9">
    <name type="scientific">Phoenix dactylifera</name>
    <name type="common">Date palm</name>
    <dbReference type="NCBI Taxonomy" id="42345"/>
    <lineage>
        <taxon>Eukaryota</taxon>
        <taxon>Viridiplantae</taxon>
        <taxon>Streptophyta</taxon>
        <taxon>Embryophyta</taxon>
        <taxon>Tracheophyta</taxon>
        <taxon>Spermatophyta</taxon>
        <taxon>Magnoliopsida</taxon>
        <taxon>Liliopsida</taxon>
        <taxon>Arecaceae</taxon>
        <taxon>Coryphoideae</taxon>
        <taxon>Phoeniceae</taxon>
        <taxon>Phoenix</taxon>
    </lineage>
</organism>
<evidence type="ECO:0000313" key="10">
    <source>
        <dbReference type="RefSeq" id="XP_038983826.1"/>
    </source>
</evidence>
<dbReference type="HAMAP" id="MF_01151">
    <property type="entry name" value="GrpE"/>
    <property type="match status" value="1"/>
</dbReference>
<evidence type="ECO:0000313" key="8">
    <source>
        <dbReference type="Proteomes" id="UP000228380"/>
    </source>
</evidence>
<evidence type="ECO:0000256" key="3">
    <source>
        <dbReference type="ARBA" id="ARBA00011738"/>
    </source>
</evidence>
<dbReference type="RefSeq" id="XP_038983830.1">
    <property type="nucleotide sequence ID" value="XM_039127902.1"/>
</dbReference>
<dbReference type="GO" id="GO:0042803">
    <property type="term" value="F:protein homodimerization activity"/>
    <property type="evidence" value="ECO:0007669"/>
    <property type="project" value="InterPro"/>
</dbReference>
<dbReference type="RefSeq" id="XP_008794361.2">
    <property type="nucleotide sequence ID" value="XM_008796139.3"/>
</dbReference>
<dbReference type="RefSeq" id="XP_038983827.1">
    <property type="nucleotide sequence ID" value="XM_039127899.1"/>
</dbReference>
<dbReference type="InterPro" id="IPR000740">
    <property type="entry name" value="GrpE"/>
</dbReference>
<evidence type="ECO:0000313" key="9">
    <source>
        <dbReference type="RefSeq" id="XP_008794361.2"/>
    </source>
</evidence>
<sequence length="258" mass="29237">MGRQRRPMRSKKRVQENQEYIPLLKLKRKKTSSQADLDDEILEEDGANDGSFVDTEEKVASAVMVSLQSYKEALANNDPSKVAEVEAFLQLIEAEKNYLAAKVVTLTGELSKEQDRILRIRADFDNFRKRMERKNLSLMTNLQGEVIESLLPVLDEFESAKAEIKVDSEGEEKINNSYQSIYKRFLEILNSLGVEVVETVGNPYDHSLHELIMLEESTEFEEGIIIQEVQKGYKLGERLLCPSMVKVSVGPGPAKPGR</sequence>
<dbReference type="OrthoDB" id="201635at2759"/>
<keyword evidence="5" id="KW-0346">Stress response</keyword>
<dbReference type="PANTHER" id="PTHR21237:SF27">
    <property type="entry name" value="GRPE PROTEIN HOMOLOG"/>
    <property type="match status" value="1"/>
</dbReference>
<dbReference type="Gene3D" id="2.30.22.10">
    <property type="entry name" value="Head domain of nucleotide exchange factor GrpE"/>
    <property type="match status" value="1"/>
</dbReference>
<dbReference type="Pfam" id="PF01025">
    <property type="entry name" value="GrpE"/>
    <property type="match status" value="1"/>
</dbReference>
<gene>
    <name evidence="9 10 11 12 13 14" type="primary">LOC103710438</name>
</gene>
<dbReference type="FunFam" id="2.30.22.10:FF:000001">
    <property type="entry name" value="Protein GrpE"/>
    <property type="match status" value="1"/>
</dbReference>
<evidence type="ECO:0000313" key="13">
    <source>
        <dbReference type="RefSeq" id="XP_038983829.1"/>
    </source>
</evidence>
<dbReference type="GO" id="GO:0000774">
    <property type="term" value="F:adenyl-nucleotide exchange factor activity"/>
    <property type="evidence" value="ECO:0007669"/>
    <property type="project" value="InterPro"/>
</dbReference>
<protein>
    <submittedName>
        <fullName evidence="9 10">Protein GrpE-like isoform X1</fullName>
    </submittedName>
</protein>
<evidence type="ECO:0000256" key="2">
    <source>
        <dbReference type="ARBA" id="ARBA00009054"/>
    </source>
</evidence>
<accession>A0A8B7C935</accession>
<dbReference type="SUPFAM" id="SSF51064">
    <property type="entry name" value="Head domain of nucleotide exchange factor GrpE"/>
    <property type="match status" value="1"/>
</dbReference>
<keyword evidence="4" id="KW-0963">Cytoplasm</keyword>
<evidence type="ECO:0000313" key="14">
    <source>
        <dbReference type="RefSeq" id="XP_038983830.1"/>
    </source>
</evidence>
<keyword evidence="6" id="KW-0143">Chaperone</keyword>
<evidence type="ECO:0000256" key="1">
    <source>
        <dbReference type="ARBA" id="ARBA00004496"/>
    </source>
</evidence>
<dbReference type="Gene3D" id="3.90.20.20">
    <property type="match status" value="1"/>
</dbReference>
<dbReference type="GO" id="GO:0051082">
    <property type="term" value="F:unfolded protein binding"/>
    <property type="evidence" value="ECO:0007669"/>
    <property type="project" value="TreeGrafter"/>
</dbReference>
<dbReference type="GO" id="GO:0009507">
    <property type="term" value="C:chloroplast"/>
    <property type="evidence" value="ECO:0007669"/>
    <property type="project" value="TreeGrafter"/>
</dbReference>
<evidence type="ECO:0000313" key="11">
    <source>
        <dbReference type="RefSeq" id="XP_038983827.1"/>
    </source>
</evidence>
<evidence type="ECO:0000313" key="12">
    <source>
        <dbReference type="RefSeq" id="XP_038983828.1"/>
    </source>
</evidence>
<keyword evidence="8" id="KW-1185">Reference proteome</keyword>
<dbReference type="InterPro" id="IPR013805">
    <property type="entry name" value="GrpE_CC"/>
</dbReference>
<dbReference type="InterPro" id="IPR009012">
    <property type="entry name" value="GrpE_head"/>
</dbReference>
<comment type="subunit">
    <text evidence="3">Homodimer.</text>
</comment>
<dbReference type="KEGG" id="pda:103710438"/>
<evidence type="ECO:0000256" key="5">
    <source>
        <dbReference type="ARBA" id="ARBA00023016"/>
    </source>
</evidence>
<evidence type="ECO:0000256" key="4">
    <source>
        <dbReference type="ARBA" id="ARBA00022490"/>
    </source>
</evidence>
<name>A0A8B7C935_PHODC</name>
<evidence type="ECO:0000256" key="7">
    <source>
        <dbReference type="RuleBase" id="RU004478"/>
    </source>
</evidence>
<comment type="subcellular location">
    <subcellularLocation>
        <location evidence="1">Cytoplasm</location>
    </subcellularLocation>
</comment>
<dbReference type="RefSeq" id="XP_038983826.1">
    <property type="nucleotide sequence ID" value="XM_039127898.1"/>
</dbReference>
<proteinExistence type="inferred from homology"/>
<reference evidence="9 10" key="2">
    <citation type="submission" date="2025-04" db="UniProtKB">
        <authorList>
            <consortium name="RefSeq"/>
        </authorList>
    </citation>
    <scope>IDENTIFICATION</scope>
    <source>
        <tissue evidence="9 10">Young leaves</tissue>
    </source>
</reference>
<dbReference type="GO" id="GO:0006457">
    <property type="term" value="P:protein folding"/>
    <property type="evidence" value="ECO:0007669"/>
    <property type="project" value="InterPro"/>
</dbReference>
<dbReference type="CDD" id="cd00446">
    <property type="entry name" value="GrpE"/>
    <property type="match status" value="1"/>
</dbReference>
<dbReference type="GO" id="GO:0051087">
    <property type="term" value="F:protein-folding chaperone binding"/>
    <property type="evidence" value="ECO:0007669"/>
    <property type="project" value="InterPro"/>
</dbReference>
<dbReference type="RefSeq" id="XP_038983829.1">
    <property type="nucleotide sequence ID" value="XM_039127901.1"/>
</dbReference>
<reference evidence="8" key="1">
    <citation type="journal article" date="2019" name="Nat. Commun.">
        <title>Genome-wide association mapping of date palm fruit traits.</title>
        <authorList>
            <person name="Hazzouri K.M."/>
            <person name="Gros-Balthazard M."/>
            <person name="Flowers J.M."/>
            <person name="Copetti D."/>
            <person name="Lemansour A."/>
            <person name="Lebrun M."/>
            <person name="Masmoudi K."/>
            <person name="Ferrand S."/>
            <person name="Dhar M.I."/>
            <person name="Fresquez Z.A."/>
            <person name="Rosas U."/>
            <person name="Zhang J."/>
            <person name="Talag J."/>
            <person name="Lee S."/>
            <person name="Kudrna D."/>
            <person name="Powell R.F."/>
            <person name="Leitch I.J."/>
            <person name="Krueger R.R."/>
            <person name="Wing R.A."/>
            <person name="Amiri K.M.A."/>
            <person name="Purugganan M.D."/>
        </authorList>
    </citation>
    <scope>NUCLEOTIDE SEQUENCE [LARGE SCALE GENOMIC DNA]</scope>
    <source>
        <strain evidence="8">cv. Khalas</strain>
    </source>
</reference>
<evidence type="ECO:0000256" key="6">
    <source>
        <dbReference type="ARBA" id="ARBA00023186"/>
    </source>
</evidence>
<dbReference type="Proteomes" id="UP000228380">
    <property type="component" value="Chromosome 7"/>
</dbReference>